<dbReference type="Proteomes" id="UP000321555">
    <property type="component" value="Chromosome"/>
</dbReference>
<name>A0A5B8ZFD9_CYTDA</name>
<feature type="domain" description="LysM" evidence="1">
    <location>
        <begin position="49"/>
        <end position="92"/>
    </location>
</feature>
<dbReference type="EMBL" id="CP042593">
    <property type="protein sequence ID" value="QED50226.1"/>
    <property type="molecule type" value="Genomic_DNA"/>
</dbReference>
<dbReference type="STRING" id="1742359.GCA_001439625_03140"/>
<gene>
    <name evidence="2" type="ORF">FSZ17_21840</name>
</gene>
<dbReference type="PANTHER" id="PTHR33734:SF22">
    <property type="entry name" value="MEMBRANE-BOUND LYTIC MUREIN TRANSGLYCOSYLASE D"/>
    <property type="match status" value="1"/>
</dbReference>
<sequence length="212" mass="23441">MQSRKERIIAERRTKARKRKVTFAGATLAAAITASSFALTTNEAKALSGTYTVKEGDSLYRISKENGISIKELKSINKLTSDKIYIGQTLEVPVKLQTPGDSLQSAAVYTVAPGDTLWSIANRFGISVEELKKQNNLTKNMVLIDQKLIILDNIFYKKAKVIGAVDKQTVEFISNNNHFVLMVPYGTAHTYQKLAGKEVIVSYKNGALIQIQ</sequence>
<accession>A0A5B8ZFD9</accession>
<dbReference type="SUPFAM" id="SSF54106">
    <property type="entry name" value="LysM domain"/>
    <property type="match status" value="2"/>
</dbReference>
<evidence type="ECO:0000259" key="1">
    <source>
        <dbReference type="PROSITE" id="PS51782"/>
    </source>
</evidence>
<dbReference type="GO" id="GO:0008932">
    <property type="term" value="F:lytic endotransglycosylase activity"/>
    <property type="evidence" value="ECO:0007669"/>
    <property type="project" value="TreeGrafter"/>
</dbReference>
<dbReference type="InterPro" id="IPR018392">
    <property type="entry name" value="LysM"/>
</dbReference>
<organism evidence="2 3">
    <name type="scientific">Cytobacillus dafuensis</name>
    <name type="common">Bacillus dafuensis</name>
    <dbReference type="NCBI Taxonomy" id="1742359"/>
    <lineage>
        <taxon>Bacteria</taxon>
        <taxon>Bacillati</taxon>
        <taxon>Bacillota</taxon>
        <taxon>Bacilli</taxon>
        <taxon>Bacillales</taxon>
        <taxon>Bacillaceae</taxon>
        <taxon>Cytobacillus</taxon>
    </lineage>
</organism>
<dbReference type="InterPro" id="IPR036779">
    <property type="entry name" value="LysM_dom_sf"/>
</dbReference>
<dbReference type="OrthoDB" id="2572716at2"/>
<dbReference type="Gene3D" id="3.10.350.10">
    <property type="entry name" value="LysM domain"/>
    <property type="match status" value="2"/>
</dbReference>
<dbReference type="KEGG" id="bda:FSZ17_21840"/>
<keyword evidence="3" id="KW-1185">Reference proteome</keyword>
<feature type="domain" description="LysM" evidence="1">
    <location>
        <begin position="107"/>
        <end position="150"/>
    </location>
</feature>
<dbReference type="PANTHER" id="PTHR33734">
    <property type="entry name" value="LYSM DOMAIN-CONTAINING GPI-ANCHORED PROTEIN 2"/>
    <property type="match status" value="1"/>
</dbReference>
<dbReference type="CDD" id="cd00118">
    <property type="entry name" value="LysM"/>
    <property type="match status" value="2"/>
</dbReference>
<reference evidence="3" key="1">
    <citation type="submission" date="2019-08" db="EMBL/GenBank/DDBJ databases">
        <authorList>
            <person name="Zheng X."/>
        </authorList>
    </citation>
    <scope>NUCLEOTIDE SEQUENCE [LARGE SCALE GENOMIC DNA]</scope>
    <source>
        <strain evidence="3">FJAT-25496</strain>
    </source>
</reference>
<dbReference type="SMART" id="SM00257">
    <property type="entry name" value="LysM"/>
    <property type="match status" value="2"/>
</dbReference>
<dbReference type="Pfam" id="PF01476">
    <property type="entry name" value="LysM"/>
    <property type="match status" value="2"/>
</dbReference>
<dbReference type="PROSITE" id="PS51782">
    <property type="entry name" value="LYSM"/>
    <property type="match status" value="2"/>
</dbReference>
<evidence type="ECO:0000313" key="2">
    <source>
        <dbReference type="EMBL" id="QED50226.1"/>
    </source>
</evidence>
<dbReference type="AlphaFoldDB" id="A0A5B8ZFD9"/>
<evidence type="ECO:0000313" key="3">
    <source>
        <dbReference type="Proteomes" id="UP000321555"/>
    </source>
</evidence>
<proteinExistence type="predicted"/>
<protein>
    <submittedName>
        <fullName evidence="2">LysM peptidoglycan-binding domain-containing protein</fullName>
    </submittedName>
</protein>